<accession>A0AAD8SSZ4</accession>
<comment type="similarity">
    <text evidence="1">Belongs to the plant acyltransferase family.</text>
</comment>
<dbReference type="PANTHER" id="PTHR31147">
    <property type="entry name" value="ACYL TRANSFERASE 4"/>
    <property type="match status" value="1"/>
</dbReference>
<dbReference type="AlphaFoldDB" id="A0AAD8SSZ4"/>
<organism evidence="2 3">
    <name type="scientific">Lolium multiflorum</name>
    <name type="common">Italian ryegrass</name>
    <name type="synonym">Lolium perenne subsp. multiflorum</name>
    <dbReference type="NCBI Taxonomy" id="4521"/>
    <lineage>
        <taxon>Eukaryota</taxon>
        <taxon>Viridiplantae</taxon>
        <taxon>Streptophyta</taxon>
        <taxon>Embryophyta</taxon>
        <taxon>Tracheophyta</taxon>
        <taxon>Spermatophyta</taxon>
        <taxon>Magnoliopsida</taxon>
        <taxon>Liliopsida</taxon>
        <taxon>Poales</taxon>
        <taxon>Poaceae</taxon>
        <taxon>BOP clade</taxon>
        <taxon>Pooideae</taxon>
        <taxon>Poodae</taxon>
        <taxon>Poeae</taxon>
        <taxon>Poeae Chloroplast Group 2 (Poeae type)</taxon>
        <taxon>Loliodinae</taxon>
        <taxon>Loliinae</taxon>
        <taxon>Lolium</taxon>
    </lineage>
</organism>
<evidence type="ECO:0000313" key="2">
    <source>
        <dbReference type="EMBL" id="KAK1663882.1"/>
    </source>
</evidence>
<comment type="caution">
    <text evidence="2">The sequence shown here is derived from an EMBL/GenBank/DDBJ whole genome shotgun (WGS) entry which is preliminary data.</text>
</comment>
<proteinExistence type="inferred from homology"/>
<name>A0AAD8SSZ4_LOLMU</name>
<dbReference type="Gene3D" id="3.30.559.10">
    <property type="entry name" value="Chloramphenicol acetyltransferase-like domain"/>
    <property type="match status" value="2"/>
</dbReference>
<dbReference type="InterPro" id="IPR050898">
    <property type="entry name" value="Plant_acyltransferase"/>
</dbReference>
<dbReference type="GO" id="GO:0016747">
    <property type="term" value="F:acyltransferase activity, transferring groups other than amino-acyl groups"/>
    <property type="evidence" value="ECO:0007669"/>
    <property type="project" value="UniProtKB-ARBA"/>
</dbReference>
<sequence>MAIVVISKSPPVLVKPSSDPATSATFDHFSLISLTSYDEPNVGRPVTAFLVFECPIDDPAETIRRGLSLALVPYYPISGRLTNFALAYDVFTAIHCSTMEDAGVPFVAASADAALRDVDLRSHLEELAVFYPADGDPLMRPLLLVQVTVFSCGGFVVGVTWDQAIADGAGMSQFLQAVGELARGMPSPTVVPFRHDLALAGMPLAIQRVDRLINSLQPSLLTLVHASVPYSLVTRIKHEFAAVYSGQPCTVFEAVTALLWRCRTRAVMSESDPSSPALLGFVADTRRHAGAKHGFYGNCCFLAPPVAATSGAVAEGDINDVVKMIQHAKDRIPSLYSASSTTDYDEDGRRLQELADTGKLGYCNMLGVSCWRNLGMEKADFGGGTPARVMGYMKEGMGRLPSCVCLPSVDGDESFSVMALCVKEEHAAAFLIELATFN</sequence>
<evidence type="ECO:0000313" key="3">
    <source>
        <dbReference type="Proteomes" id="UP001231189"/>
    </source>
</evidence>
<reference evidence="2" key="1">
    <citation type="submission" date="2023-07" db="EMBL/GenBank/DDBJ databases">
        <title>A chromosome-level genome assembly of Lolium multiflorum.</title>
        <authorList>
            <person name="Chen Y."/>
            <person name="Copetti D."/>
            <person name="Kolliker R."/>
            <person name="Studer B."/>
        </authorList>
    </citation>
    <scope>NUCLEOTIDE SEQUENCE</scope>
    <source>
        <strain evidence="2">02402/16</strain>
        <tissue evidence="2">Leaf</tissue>
    </source>
</reference>
<gene>
    <name evidence="2" type="ORF">QYE76_052041</name>
</gene>
<keyword evidence="3" id="KW-1185">Reference proteome</keyword>
<dbReference type="PANTHER" id="PTHR31147:SF61">
    <property type="entry name" value="ACYL TRANSFERASE 15"/>
    <property type="match status" value="1"/>
</dbReference>
<dbReference type="InterPro" id="IPR023213">
    <property type="entry name" value="CAT-like_dom_sf"/>
</dbReference>
<dbReference type="Proteomes" id="UP001231189">
    <property type="component" value="Unassembled WGS sequence"/>
</dbReference>
<evidence type="ECO:0000256" key="1">
    <source>
        <dbReference type="ARBA" id="ARBA00009861"/>
    </source>
</evidence>
<dbReference type="EMBL" id="JAUUTY010000003">
    <property type="protein sequence ID" value="KAK1663882.1"/>
    <property type="molecule type" value="Genomic_DNA"/>
</dbReference>
<protein>
    <submittedName>
        <fullName evidence="2">Uncharacterized protein</fullName>
    </submittedName>
</protein>
<dbReference type="Pfam" id="PF02458">
    <property type="entry name" value="Transferase"/>
    <property type="match status" value="1"/>
</dbReference>